<gene>
    <name evidence="4" type="ORF">EVA_05362</name>
</gene>
<dbReference type="PANTHER" id="PTHR33678:SF1">
    <property type="entry name" value="BLL1576 PROTEIN"/>
    <property type="match status" value="1"/>
</dbReference>
<dbReference type="InterPro" id="IPR004291">
    <property type="entry name" value="Transposase_IS66_central"/>
</dbReference>
<dbReference type="EMBL" id="AMCI01001129">
    <property type="protein sequence ID" value="EJX06530.1"/>
    <property type="molecule type" value="Genomic_DNA"/>
</dbReference>
<accession>J9GZY3</accession>
<evidence type="ECO:0000313" key="4">
    <source>
        <dbReference type="EMBL" id="EJX06530.1"/>
    </source>
</evidence>
<dbReference type="Pfam" id="PF03050">
    <property type="entry name" value="DDE_Tnp_IS66"/>
    <property type="match status" value="1"/>
</dbReference>
<evidence type="ECO:0000259" key="3">
    <source>
        <dbReference type="Pfam" id="PF20042"/>
    </source>
</evidence>
<feature type="compositionally biased region" description="Basic residues" evidence="1">
    <location>
        <begin position="71"/>
        <end position="81"/>
    </location>
</feature>
<dbReference type="PANTHER" id="PTHR33678">
    <property type="entry name" value="BLL1576 PROTEIN"/>
    <property type="match status" value="1"/>
</dbReference>
<dbReference type="NCBIfam" id="NF033517">
    <property type="entry name" value="transpos_IS66"/>
    <property type="match status" value="1"/>
</dbReference>
<feature type="region of interest" description="Disordered" evidence="1">
    <location>
        <begin position="51"/>
        <end position="100"/>
    </location>
</feature>
<feature type="domain" description="DUF6444" evidence="3">
    <location>
        <begin position="35"/>
        <end position="94"/>
    </location>
</feature>
<dbReference type="InterPro" id="IPR052344">
    <property type="entry name" value="Transposase-related"/>
</dbReference>
<feature type="compositionally biased region" description="Low complexity" evidence="1">
    <location>
        <begin position="55"/>
        <end position="65"/>
    </location>
</feature>
<dbReference type="Pfam" id="PF20042">
    <property type="entry name" value="DUF6444"/>
    <property type="match status" value="1"/>
</dbReference>
<proteinExistence type="predicted"/>
<organism evidence="4">
    <name type="scientific">gut metagenome</name>
    <dbReference type="NCBI Taxonomy" id="749906"/>
    <lineage>
        <taxon>unclassified sequences</taxon>
        <taxon>metagenomes</taxon>
        <taxon>organismal metagenomes</taxon>
    </lineage>
</organism>
<name>J9GZY3_9ZZZZ</name>
<dbReference type="AlphaFoldDB" id="J9GZY3"/>
<feature type="domain" description="Transposase IS66 central" evidence="2">
    <location>
        <begin position="172"/>
        <end position="452"/>
    </location>
</feature>
<sequence>MVCLTKDEIIKQLLMQVNSLTMALNSLQESFDAQTALIAQLNQTIQELKERLNKNSKNSSKPPSSDGFKKPAPKSLRKSSGKKVGGQDGHQGKHLTVISDPDEIVKHMPSACEGCPHYKMCKGTACIAEKRHVIDAVVTVNVTEHQLLEIPICMLHGDTRKGAFPTNVKATVQYGENLQALSVALNTVGAVSVKRTHEILSGVFNIPIATGTISNMVKRCADAVSETVNRIKQKITGADLGHFDETGTRVDKKLWWVHDASNSEFTYLDISPKRGHLGMEQCGVLPSFHGIAMHDCWTSYWNYKDCRHAVCCAHLLRELTGLTENYPEQKWATAFIDLLLAMKKVKDKAVEAGKGSLSYYHYHKFDKQYDKLIKQAREENPLPVATEKKRGRKKKGKILALVERLEKYKASVCLFIHNFKVPFDNNQAERDIRMIKVKTKVSGCFRSEDGARDYLKIMSYVGTAHKQGHNAYDAIRKAFSGCPEFIFA</sequence>
<evidence type="ECO:0000256" key="1">
    <source>
        <dbReference type="SAM" id="MobiDB-lite"/>
    </source>
</evidence>
<evidence type="ECO:0000259" key="2">
    <source>
        <dbReference type="Pfam" id="PF03050"/>
    </source>
</evidence>
<protein>
    <submittedName>
        <fullName evidence="4">Transposase, IS66</fullName>
    </submittedName>
</protein>
<comment type="caution">
    <text evidence="4">The sequence shown here is derived from an EMBL/GenBank/DDBJ whole genome shotgun (WGS) entry which is preliminary data.</text>
</comment>
<dbReference type="InterPro" id="IPR045618">
    <property type="entry name" value="DUF6444"/>
</dbReference>
<reference evidence="4" key="1">
    <citation type="journal article" date="2012" name="PLoS ONE">
        <title>Gene sets for utilization of primary and secondary nutrition supplies in the distal gut of endangered iberian lynx.</title>
        <authorList>
            <person name="Alcaide M."/>
            <person name="Messina E."/>
            <person name="Richter M."/>
            <person name="Bargiela R."/>
            <person name="Peplies J."/>
            <person name="Huws S.A."/>
            <person name="Newbold C.J."/>
            <person name="Golyshin P.N."/>
            <person name="Simon M.A."/>
            <person name="Lopez G."/>
            <person name="Yakimov M.M."/>
            <person name="Ferrer M."/>
        </authorList>
    </citation>
    <scope>NUCLEOTIDE SEQUENCE</scope>
</reference>